<dbReference type="EMBL" id="SOAM01000002">
    <property type="protein sequence ID" value="TDS76870.1"/>
    <property type="molecule type" value="Genomic_DNA"/>
</dbReference>
<comment type="caution">
    <text evidence="3">The sequence shown here is derived from an EMBL/GenBank/DDBJ whole genome shotgun (WGS) entry which is preliminary data.</text>
</comment>
<dbReference type="InterPro" id="IPR014729">
    <property type="entry name" value="Rossmann-like_a/b/a_fold"/>
</dbReference>
<gene>
    <name evidence="3" type="ORF">CLV52_1809</name>
</gene>
<accession>A0A4R7FKI3</accession>
<evidence type="ECO:0000313" key="3">
    <source>
        <dbReference type="EMBL" id="TDS76870.1"/>
    </source>
</evidence>
<name>A0A4R7FKI3_9MICO</name>
<feature type="domain" description="UspA" evidence="2">
    <location>
        <begin position="7"/>
        <end position="126"/>
    </location>
</feature>
<dbReference type="Pfam" id="PF00582">
    <property type="entry name" value="Usp"/>
    <property type="match status" value="2"/>
</dbReference>
<dbReference type="PRINTS" id="PR01438">
    <property type="entry name" value="UNVRSLSTRESS"/>
</dbReference>
<reference evidence="3 4" key="1">
    <citation type="submission" date="2019-03" db="EMBL/GenBank/DDBJ databases">
        <title>Genomic Encyclopedia of Archaeal and Bacterial Type Strains, Phase II (KMG-II): from individual species to whole genera.</title>
        <authorList>
            <person name="Goeker M."/>
        </authorList>
    </citation>
    <scope>NUCLEOTIDE SEQUENCE [LARGE SCALE GENOMIC DNA]</scope>
    <source>
        <strain evidence="3 4">DSM 24782</strain>
    </source>
</reference>
<dbReference type="InterPro" id="IPR006015">
    <property type="entry name" value="Universal_stress_UspA"/>
</dbReference>
<dbReference type="AlphaFoldDB" id="A0A4R7FKI3"/>
<keyword evidence="4" id="KW-1185">Reference proteome</keyword>
<evidence type="ECO:0000313" key="4">
    <source>
        <dbReference type="Proteomes" id="UP000295344"/>
    </source>
</evidence>
<sequence length="290" mass="30203">MDLFDEAVVAWDGSSASRAAASWAADRQHGSGRLRLLHVLTASEDGAAEEAAVAAEAVRLRRRHPALLVSAAVERGEPERGLLDAAEGGGLLVLGVRSGTDRAPSAGRAFALRLAALARCPVVVVPDPVRTGDRVVVGVDGTASSTAAALVAADEAAHRGLPLELVHAWWEDDLWAVLPGYEPHRAHLLEEAHRALLDECGDAITERRPDVRQRRRLVHAPADEGVADAADGAALVVLGRHDGVIAVPALLGTSGRLLLSRAVVPTMIVGAAPRTPPAEARGRAAMPSLG</sequence>
<comment type="similarity">
    <text evidence="1">Belongs to the universal stress protein A family.</text>
</comment>
<dbReference type="RefSeq" id="WP_133766019.1">
    <property type="nucleotide sequence ID" value="NZ_BAAARP010000002.1"/>
</dbReference>
<dbReference type="SUPFAM" id="SSF52402">
    <property type="entry name" value="Adenine nucleotide alpha hydrolases-like"/>
    <property type="match status" value="2"/>
</dbReference>
<dbReference type="Gene3D" id="3.40.50.620">
    <property type="entry name" value="HUPs"/>
    <property type="match status" value="2"/>
</dbReference>
<dbReference type="PANTHER" id="PTHR46268">
    <property type="entry name" value="STRESS RESPONSE PROTEIN NHAX"/>
    <property type="match status" value="1"/>
</dbReference>
<protein>
    <submittedName>
        <fullName evidence="3">Universal stress protein family protein</fullName>
    </submittedName>
</protein>
<dbReference type="Proteomes" id="UP000295344">
    <property type="component" value="Unassembled WGS sequence"/>
</dbReference>
<proteinExistence type="inferred from homology"/>
<dbReference type="InterPro" id="IPR006016">
    <property type="entry name" value="UspA"/>
</dbReference>
<evidence type="ECO:0000256" key="1">
    <source>
        <dbReference type="ARBA" id="ARBA00008791"/>
    </source>
</evidence>
<evidence type="ECO:0000259" key="2">
    <source>
        <dbReference type="Pfam" id="PF00582"/>
    </source>
</evidence>
<dbReference type="PANTHER" id="PTHR46268:SF6">
    <property type="entry name" value="UNIVERSAL STRESS PROTEIN UP12"/>
    <property type="match status" value="1"/>
</dbReference>
<feature type="domain" description="UspA" evidence="2">
    <location>
        <begin position="133"/>
        <end position="269"/>
    </location>
</feature>
<organism evidence="3 4">
    <name type="scientific">Amnibacterium kyonggiense</name>
    <dbReference type="NCBI Taxonomy" id="595671"/>
    <lineage>
        <taxon>Bacteria</taxon>
        <taxon>Bacillati</taxon>
        <taxon>Actinomycetota</taxon>
        <taxon>Actinomycetes</taxon>
        <taxon>Micrococcales</taxon>
        <taxon>Microbacteriaceae</taxon>
        <taxon>Amnibacterium</taxon>
    </lineage>
</organism>